<keyword evidence="3" id="KW-1185">Reference proteome</keyword>
<feature type="compositionally biased region" description="Polar residues" evidence="1">
    <location>
        <begin position="1"/>
        <end position="13"/>
    </location>
</feature>
<evidence type="ECO:0000313" key="2">
    <source>
        <dbReference type="EMBL" id="MEW9805161.1"/>
    </source>
</evidence>
<comment type="caution">
    <text evidence="2">The sequence shown here is derived from an EMBL/GenBank/DDBJ whole genome shotgun (WGS) entry which is preliminary data.</text>
</comment>
<evidence type="ECO:0000256" key="1">
    <source>
        <dbReference type="SAM" id="MobiDB-lite"/>
    </source>
</evidence>
<reference evidence="2 3" key="1">
    <citation type="submission" date="2024-06" db="EMBL/GenBank/DDBJ databases">
        <authorList>
            <person name="Tuo L."/>
        </authorList>
    </citation>
    <scope>NUCLEOTIDE SEQUENCE [LARGE SCALE GENOMIC DNA]</scope>
    <source>
        <strain evidence="2 3">ZMM04-5</strain>
    </source>
</reference>
<evidence type="ECO:0000313" key="3">
    <source>
        <dbReference type="Proteomes" id="UP001556196"/>
    </source>
</evidence>
<dbReference type="RefSeq" id="WP_367722205.1">
    <property type="nucleotide sequence ID" value="NZ_JBFOCI010000001.1"/>
</dbReference>
<name>A0ABV3QVR7_9HYPH</name>
<gene>
    <name evidence="2" type="ORF">ABUE31_04070</name>
</gene>
<organism evidence="2 3">
    <name type="scientific">Mesorhizobium marinum</name>
    <dbReference type="NCBI Taxonomy" id="3228790"/>
    <lineage>
        <taxon>Bacteria</taxon>
        <taxon>Pseudomonadati</taxon>
        <taxon>Pseudomonadota</taxon>
        <taxon>Alphaproteobacteria</taxon>
        <taxon>Hyphomicrobiales</taxon>
        <taxon>Phyllobacteriaceae</taxon>
        <taxon>Mesorhizobium</taxon>
    </lineage>
</organism>
<proteinExistence type="predicted"/>
<accession>A0ABV3QVR7</accession>
<feature type="region of interest" description="Disordered" evidence="1">
    <location>
        <begin position="1"/>
        <end position="43"/>
    </location>
</feature>
<dbReference type="Proteomes" id="UP001556196">
    <property type="component" value="Unassembled WGS sequence"/>
</dbReference>
<sequence>MHSAPTPATSQVDTLPAPASYEQATQAPVGLMPPALQPGCHTVDNVTLCDAPVDPTADETLHTN</sequence>
<protein>
    <submittedName>
        <fullName evidence="2">Uncharacterized protein</fullName>
    </submittedName>
</protein>
<dbReference type="EMBL" id="JBFOCI010000001">
    <property type="protein sequence ID" value="MEW9805161.1"/>
    <property type="molecule type" value="Genomic_DNA"/>
</dbReference>